<protein>
    <submittedName>
        <fullName evidence="1">Uncharacterized protein</fullName>
    </submittedName>
</protein>
<dbReference type="Proteomes" id="UP000271889">
    <property type="component" value="Unassembled WGS sequence"/>
</dbReference>
<reference evidence="1 2" key="1">
    <citation type="submission" date="2018-11" db="EMBL/GenBank/DDBJ databases">
        <authorList>
            <consortium name="Pathogen Informatics"/>
        </authorList>
    </citation>
    <scope>NUCLEOTIDE SEQUENCE [LARGE SCALE GENOMIC DNA]</scope>
</reference>
<evidence type="ECO:0000313" key="2">
    <source>
        <dbReference type="Proteomes" id="UP000271889"/>
    </source>
</evidence>
<gene>
    <name evidence="1" type="ORF">CGOC_LOCUS3318</name>
</gene>
<accession>A0A3P6RHI2</accession>
<sequence>MRGIETEDGFPIAFVTNFSFADPASNFGDRSGVIIALLQAPTLQDPDFNFGREGRYRGDIDVSDNMILVNNS</sequence>
<dbReference type="AlphaFoldDB" id="A0A3P6RHI2"/>
<dbReference type="EMBL" id="UYRV01008313">
    <property type="protein sequence ID" value="VDK55433.1"/>
    <property type="molecule type" value="Genomic_DNA"/>
</dbReference>
<proteinExistence type="predicted"/>
<keyword evidence="2" id="KW-1185">Reference proteome</keyword>
<name>A0A3P6RHI2_CYLGO</name>
<organism evidence="1 2">
    <name type="scientific">Cylicostephanus goldi</name>
    <name type="common">Nematode worm</name>
    <dbReference type="NCBI Taxonomy" id="71465"/>
    <lineage>
        <taxon>Eukaryota</taxon>
        <taxon>Metazoa</taxon>
        <taxon>Ecdysozoa</taxon>
        <taxon>Nematoda</taxon>
        <taxon>Chromadorea</taxon>
        <taxon>Rhabditida</taxon>
        <taxon>Rhabditina</taxon>
        <taxon>Rhabditomorpha</taxon>
        <taxon>Strongyloidea</taxon>
        <taxon>Strongylidae</taxon>
        <taxon>Cylicostephanus</taxon>
    </lineage>
</organism>
<evidence type="ECO:0000313" key="1">
    <source>
        <dbReference type="EMBL" id="VDK55433.1"/>
    </source>
</evidence>